<dbReference type="GO" id="GO:0016787">
    <property type="term" value="F:hydrolase activity"/>
    <property type="evidence" value="ECO:0007669"/>
    <property type="project" value="UniProtKB-KW"/>
</dbReference>
<dbReference type="GO" id="GO:0004519">
    <property type="term" value="F:endonuclease activity"/>
    <property type="evidence" value="ECO:0007669"/>
    <property type="project" value="UniProtKB-KW"/>
</dbReference>
<dbReference type="STRING" id="948595.L2GSG3"/>
<dbReference type="InterPro" id="IPR035437">
    <property type="entry name" value="SNase_OB-fold_sf"/>
</dbReference>
<evidence type="ECO:0000259" key="6">
    <source>
        <dbReference type="PROSITE" id="PS50830"/>
    </source>
</evidence>
<dbReference type="Gene3D" id="2.40.50.90">
    <property type="match status" value="1"/>
</dbReference>
<dbReference type="AlphaFoldDB" id="L2GSG3"/>
<dbReference type="SMART" id="SM00318">
    <property type="entry name" value="SNc"/>
    <property type="match status" value="1"/>
</dbReference>
<evidence type="ECO:0000313" key="7">
    <source>
        <dbReference type="EMBL" id="ELA46569.1"/>
    </source>
</evidence>
<dbReference type="PANTHER" id="PTHR12302:SF3">
    <property type="entry name" value="SERINE_THREONINE-PROTEIN KINASE 31"/>
    <property type="match status" value="1"/>
</dbReference>
<dbReference type="InterPro" id="IPR016071">
    <property type="entry name" value="Staphylococal_nuclease_OB-fold"/>
</dbReference>
<gene>
    <name evidence="7" type="ORF">VCUG_01947</name>
</gene>
<dbReference type="EMBL" id="GL877440">
    <property type="protein sequence ID" value="ELA46569.1"/>
    <property type="molecule type" value="Genomic_DNA"/>
</dbReference>
<evidence type="ECO:0000256" key="5">
    <source>
        <dbReference type="ARBA" id="ARBA00022837"/>
    </source>
</evidence>
<dbReference type="Proteomes" id="UP000011081">
    <property type="component" value="Unassembled WGS sequence"/>
</dbReference>
<dbReference type="SUPFAM" id="SSF50199">
    <property type="entry name" value="Staphylococcal nuclease"/>
    <property type="match status" value="1"/>
</dbReference>
<dbReference type="GeneID" id="19879816"/>
<evidence type="ECO:0000256" key="3">
    <source>
        <dbReference type="ARBA" id="ARBA00022759"/>
    </source>
</evidence>
<reference evidence="8" key="1">
    <citation type="submission" date="2011-03" db="EMBL/GenBank/DDBJ databases">
        <title>The genome sequence of Vavraia culicis strain floridensis.</title>
        <authorList>
            <consortium name="The Broad Institute Genome Sequencing Platform"/>
            <person name="Cuomo C."/>
            <person name="Becnel J."/>
            <person name="Sanscrainte N."/>
            <person name="Young S.K."/>
            <person name="Zeng Q."/>
            <person name="Gargeya S."/>
            <person name="Fitzgerald M."/>
            <person name="Haas B."/>
            <person name="Abouelleil A."/>
            <person name="Alvarado L."/>
            <person name="Arachchi H.M."/>
            <person name="Berlin A."/>
            <person name="Chapman S.B."/>
            <person name="Gearin G."/>
            <person name="Goldberg J."/>
            <person name="Griggs A."/>
            <person name="Gujja S."/>
            <person name="Hansen M."/>
            <person name="Heiman D."/>
            <person name="Howarth C."/>
            <person name="Larimer J."/>
            <person name="Lui A."/>
            <person name="MacDonald P.J.P."/>
            <person name="McCowen C."/>
            <person name="Montmayeur A."/>
            <person name="Murphy C."/>
            <person name="Neiman D."/>
            <person name="Pearson M."/>
            <person name="Priest M."/>
            <person name="Roberts A."/>
            <person name="Saif S."/>
            <person name="Shea T."/>
            <person name="Sisk P."/>
            <person name="Stolte C."/>
            <person name="Sykes S."/>
            <person name="Wortman J."/>
            <person name="Nusbaum C."/>
            <person name="Birren B."/>
        </authorList>
    </citation>
    <scope>NUCLEOTIDE SEQUENCE [LARGE SCALE GENOMIC DNA]</scope>
    <source>
        <strain evidence="8">floridensis</strain>
    </source>
</reference>
<evidence type="ECO:0000256" key="4">
    <source>
        <dbReference type="ARBA" id="ARBA00022801"/>
    </source>
</evidence>
<proteinExistence type="inferred from homology"/>
<keyword evidence="2" id="KW-0540">Nuclease</keyword>
<dbReference type="RefSeq" id="XP_008074961.1">
    <property type="nucleotide sequence ID" value="XM_008076770.1"/>
</dbReference>
<keyword evidence="5" id="KW-0106">Calcium</keyword>
<protein>
    <recommendedName>
        <fullName evidence="6">TNase-like domain-containing protein</fullName>
    </recommendedName>
</protein>
<keyword evidence="3" id="KW-0255">Endonuclease</keyword>
<comment type="similarity">
    <text evidence="1">Belongs to the LCL3 family.</text>
</comment>
<keyword evidence="4" id="KW-0378">Hydrolase</keyword>
<feature type="domain" description="TNase-like" evidence="6">
    <location>
        <begin position="43"/>
        <end position="184"/>
    </location>
</feature>
<accession>L2GSG3</accession>
<keyword evidence="8" id="KW-1185">Reference proteome</keyword>
<sequence>MSKQCTKLREVGYCIAVPLPQQYDHQLRTDRDIRNALDTHPTVVINAHVTKVSDGDTYHCYHLFEDETEGKLKIRVLGIDTPERKNNQWDGQPLAEEATTALSDMIYQKDVVLEVLGLDKYRRLLGLTYFEDENGLWRCVGLEMLKLGMATVYRSDKKEGTGMECLLDMFEEEARSKGLGVWGREDYEAPREYRARMRRK</sequence>
<dbReference type="PANTHER" id="PTHR12302">
    <property type="entry name" value="EBNA2 BINDING PROTEIN P100"/>
    <property type="match status" value="1"/>
</dbReference>
<dbReference type="VEuPathDB" id="MicrosporidiaDB:VCUG_01947"/>
<dbReference type="OrthoDB" id="430293at2759"/>
<evidence type="ECO:0000313" key="8">
    <source>
        <dbReference type="Proteomes" id="UP000011081"/>
    </source>
</evidence>
<dbReference type="Pfam" id="PF00565">
    <property type="entry name" value="SNase"/>
    <property type="match status" value="1"/>
</dbReference>
<dbReference type="InParanoid" id="L2GSG3"/>
<organism evidence="7 8">
    <name type="scientific">Vavraia culicis (isolate floridensis)</name>
    <name type="common">Microsporidian parasite</name>
    <dbReference type="NCBI Taxonomy" id="948595"/>
    <lineage>
        <taxon>Eukaryota</taxon>
        <taxon>Fungi</taxon>
        <taxon>Fungi incertae sedis</taxon>
        <taxon>Microsporidia</taxon>
        <taxon>Pleistophoridae</taxon>
        <taxon>Vavraia</taxon>
    </lineage>
</organism>
<dbReference type="PROSITE" id="PS50830">
    <property type="entry name" value="TNASE_3"/>
    <property type="match status" value="1"/>
</dbReference>
<dbReference type="HOGENOM" id="CLU_046484_7_0_1"/>
<evidence type="ECO:0000256" key="1">
    <source>
        <dbReference type="ARBA" id="ARBA00005435"/>
    </source>
</evidence>
<name>L2GSG3_VAVCU</name>
<evidence type="ECO:0000256" key="2">
    <source>
        <dbReference type="ARBA" id="ARBA00022722"/>
    </source>
</evidence>